<dbReference type="SUPFAM" id="SSF56112">
    <property type="entry name" value="Protein kinase-like (PK-like)"/>
    <property type="match status" value="1"/>
</dbReference>
<dbReference type="Gene3D" id="1.20.930.20">
    <property type="entry name" value="Adaptor protein Cbl, N-terminal domain"/>
    <property type="match status" value="1"/>
</dbReference>
<keyword evidence="3" id="KW-1185">Reference proteome</keyword>
<keyword evidence="2" id="KW-0418">Kinase</keyword>
<dbReference type="GO" id="GO:0004672">
    <property type="term" value="F:protein kinase activity"/>
    <property type="evidence" value="ECO:0007669"/>
    <property type="project" value="InterPro"/>
</dbReference>
<dbReference type="AlphaFoldDB" id="A0A8H4B5H0"/>
<dbReference type="Pfam" id="PF22215">
    <property type="entry name" value="MLKL_N"/>
    <property type="match status" value="1"/>
</dbReference>
<evidence type="ECO:0000259" key="1">
    <source>
        <dbReference type="PROSITE" id="PS50011"/>
    </source>
</evidence>
<name>A0A8H4B5H0_GIGMA</name>
<accession>A0A8H4B5H0</accession>
<reference evidence="2 3" key="1">
    <citation type="journal article" date="2019" name="Environ. Microbiol.">
        <title>At the nexus of three kingdoms: the genome of the mycorrhizal fungus Gigaspora margarita provides insights into plant, endobacterial and fungal interactions.</title>
        <authorList>
            <person name="Venice F."/>
            <person name="Ghignone S."/>
            <person name="Salvioli di Fossalunga A."/>
            <person name="Amselem J."/>
            <person name="Novero M."/>
            <person name="Xianan X."/>
            <person name="Sedzielewska Toro K."/>
            <person name="Morin E."/>
            <person name="Lipzen A."/>
            <person name="Grigoriev I.V."/>
            <person name="Henrissat B."/>
            <person name="Martin F.M."/>
            <person name="Bonfante P."/>
        </authorList>
    </citation>
    <scope>NUCLEOTIDE SEQUENCE [LARGE SCALE GENOMIC DNA]</scope>
    <source>
        <strain evidence="2 3">BEG34</strain>
    </source>
</reference>
<dbReference type="Pfam" id="PF07714">
    <property type="entry name" value="PK_Tyr_Ser-Thr"/>
    <property type="match status" value="1"/>
</dbReference>
<evidence type="ECO:0000313" key="2">
    <source>
        <dbReference type="EMBL" id="KAF0562129.1"/>
    </source>
</evidence>
<dbReference type="SUPFAM" id="SSF81901">
    <property type="entry name" value="HCP-like"/>
    <property type="match status" value="1"/>
</dbReference>
<dbReference type="PANTHER" id="PTHR23257">
    <property type="entry name" value="SERINE-THREONINE PROTEIN KINASE"/>
    <property type="match status" value="1"/>
</dbReference>
<dbReference type="PANTHER" id="PTHR23257:SF963">
    <property type="entry name" value="AT08303P"/>
    <property type="match status" value="1"/>
</dbReference>
<feature type="domain" description="Protein kinase" evidence="1">
    <location>
        <begin position="222"/>
        <end position="515"/>
    </location>
</feature>
<dbReference type="InterPro" id="IPR000719">
    <property type="entry name" value="Prot_kinase_dom"/>
</dbReference>
<dbReference type="PROSITE" id="PS50011">
    <property type="entry name" value="PROTEIN_KINASE_DOM"/>
    <property type="match status" value="1"/>
</dbReference>
<dbReference type="InterPro" id="IPR011009">
    <property type="entry name" value="Kinase-like_dom_sf"/>
</dbReference>
<proteinExistence type="predicted"/>
<protein>
    <submittedName>
        <fullName evidence="2">Kinase-like protein</fullName>
    </submittedName>
</protein>
<evidence type="ECO:0000313" key="3">
    <source>
        <dbReference type="Proteomes" id="UP000439903"/>
    </source>
</evidence>
<dbReference type="EMBL" id="WTPW01000003">
    <property type="protein sequence ID" value="KAF0562129.1"/>
    <property type="molecule type" value="Genomic_DNA"/>
</dbReference>
<dbReference type="GO" id="GO:0007166">
    <property type="term" value="P:cell surface receptor signaling pathway"/>
    <property type="evidence" value="ECO:0007669"/>
    <property type="project" value="InterPro"/>
</dbReference>
<dbReference type="GO" id="GO:0005524">
    <property type="term" value="F:ATP binding"/>
    <property type="evidence" value="ECO:0007669"/>
    <property type="project" value="InterPro"/>
</dbReference>
<organism evidence="2 3">
    <name type="scientific">Gigaspora margarita</name>
    <dbReference type="NCBI Taxonomy" id="4874"/>
    <lineage>
        <taxon>Eukaryota</taxon>
        <taxon>Fungi</taxon>
        <taxon>Fungi incertae sedis</taxon>
        <taxon>Mucoromycota</taxon>
        <taxon>Glomeromycotina</taxon>
        <taxon>Glomeromycetes</taxon>
        <taxon>Diversisporales</taxon>
        <taxon>Gigasporaceae</taxon>
        <taxon>Gigaspora</taxon>
    </lineage>
</organism>
<dbReference type="InterPro" id="IPR050167">
    <property type="entry name" value="Ser_Thr_protein_kinase"/>
</dbReference>
<dbReference type="Proteomes" id="UP000439903">
    <property type="component" value="Unassembled WGS sequence"/>
</dbReference>
<dbReference type="InterPro" id="IPR001245">
    <property type="entry name" value="Ser-Thr/Tyr_kinase_cat_dom"/>
</dbReference>
<dbReference type="InterPro" id="IPR008266">
    <property type="entry name" value="Tyr_kinase_AS"/>
</dbReference>
<dbReference type="Gene3D" id="1.10.510.10">
    <property type="entry name" value="Transferase(Phosphotransferase) domain 1"/>
    <property type="match status" value="1"/>
</dbReference>
<dbReference type="InterPro" id="IPR036537">
    <property type="entry name" value="Adaptor_Cbl_N_dom_sf"/>
</dbReference>
<dbReference type="Pfam" id="PF08238">
    <property type="entry name" value="Sel1"/>
    <property type="match status" value="3"/>
</dbReference>
<dbReference type="InterPro" id="IPR011990">
    <property type="entry name" value="TPR-like_helical_dom_sf"/>
</dbReference>
<dbReference type="InterPro" id="IPR054000">
    <property type="entry name" value="MLKL_N"/>
</dbReference>
<comment type="caution">
    <text evidence="2">The sequence shown here is derived from an EMBL/GenBank/DDBJ whole genome shotgun (WGS) entry which is preliminary data.</text>
</comment>
<dbReference type="OrthoDB" id="2384430at2759"/>
<keyword evidence="2" id="KW-0808">Transferase</keyword>
<dbReference type="GO" id="GO:0005737">
    <property type="term" value="C:cytoplasm"/>
    <property type="evidence" value="ECO:0007669"/>
    <property type="project" value="TreeGrafter"/>
</dbReference>
<dbReference type="SMART" id="SM00671">
    <property type="entry name" value="SEL1"/>
    <property type="match status" value="2"/>
</dbReference>
<dbReference type="CDD" id="cd21037">
    <property type="entry name" value="MLKL_NTD"/>
    <property type="match status" value="1"/>
</dbReference>
<dbReference type="PROSITE" id="PS00109">
    <property type="entry name" value="PROTEIN_KINASE_TYR"/>
    <property type="match status" value="1"/>
</dbReference>
<dbReference type="InterPro" id="IPR006597">
    <property type="entry name" value="Sel1-like"/>
</dbReference>
<gene>
    <name evidence="2" type="ORF">F8M41_009263</name>
</gene>
<dbReference type="Gene3D" id="1.25.40.10">
    <property type="entry name" value="Tetratricopeptide repeat domain"/>
    <property type="match status" value="1"/>
</dbReference>
<sequence>MSDYKPEKIKVTIETTSEYFDKIMNAVNSVRSNSIVRVIGETLKPVIPMLESALALIDEITQIFERAQCNKNICKLLKDRVIAAEAVIKILQQRVENGEKLDKTYQQTFLRFKNSLENIKTYTEEVSQIQGIKRYLNVNEIREKFFRLTEEYDVCMSDLNFTMIVSHEEQRRIDHKYLEADITLMKEFLEKIQAIFDENFKILSHEVNIRNPDSRGYKYNPNVKVHEIDSGMIKDPACGSESDSRGEVVKRILKNGVEIACVSFNIPIDENAKKEYETSLRYLPILEKLGESTNILKFYGLSKLDSRDVMVFEWAELGSLKKVYEKSPISWQTKANIAYGICSGIVFLQALKIFHHDLRCENIMITRAFEAKIANFQYSRLHDQDSHTNISKNLLDYLNWMAPEKMQKYKKKKSSITSETDAELFPYTQKCEIFSFGMLLWELTYQMVPYKDDEMQSIIDKVTAGKREECKVFSGLEYENDNIHNNLISIIKKAWEHNPDVRISLEQLYIDVSNLSKKVVPGKVPAILTINNISDESHTKPSSEEYEESELDDCYITDYSDFEQILLVEEGIKLHKTGDKQNRKKAWECFEANAELGNVPAIYWKGYYLHEGYYIDNRTDEQKRCDIEEALKLYKIAADKNHSDAQLRYACLLPRVKENREEFLKYLTLAANNANNGNSVAMYLLADMYLNGKVVQKDPVKGERYLKLSAGSKNEKAVTLAQKLGIKVF</sequence>
<dbReference type="InterPro" id="IPR059179">
    <property type="entry name" value="MLKL-like_MCAfunc"/>
</dbReference>